<dbReference type="EMBL" id="AFHG01000057">
    <property type="protein sequence ID" value="EGK70480.1"/>
    <property type="molecule type" value="Genomic_DNA"/>
</dbReference>
<evidence type="ECO:0000313" key="2">
    <source>
        <dbReference type="EMBL" id="EGK70480.1"/>
    </source>
</evidence>
<proteinExistence type="predicted"/>
<name>F5RFZ2_METUF</name>
<keyword evidence="3" id="KW-1185">Reference proteome</keyword>
<dbReference type="GO" id="GO:0005886">
    <property type="term" value="C:plasma membrane"/>
    <property type="evidence" value="ECO:0007669"/>
    <property type="project" value="InterPro"/>
</dbReference>
<gene>
    <name evidence="2" type="ORF">METUNv1_03385</name>
</gene>
<dbReference type="STRING" id="1000565.METUNv1_03385"/>
<dbReference type="AlphaFoldDB" id="F5RFZ2"/>
<dbReference type="Pfam" id="PF10099">
    <property type="entry name" value="RskA_C"/>
    <property type="match status" value="1"/>
</dbReference>
<accession>F5RFZ2</accession>
<organism evidence="2 3">
    <name type="scientific">Methyloversatilis universalis (strain ATCC BAA-1314 / DSM 25237 / JCM 13912 / CCUG 52030 / FAM5)</name>
    <dbReference type="NCBI Taxonomy" id="1000565"/>
    <lineage>
        <taxon>Bacteria</taxon>
        <taxon>Pseudomonadati</taxon>
        <taxon>Pseudomonadota</taxon>
        <taxon>Betaproteobacteria</taxon>
        <taxon>Nitrosomonadales</taxon>
        <taxon>Sterolibacteriaceae</taxon>
        <taxon>Methyloversatilis</taxon>
    </lineage>
</organism>
<dbReference type="RefSeq" id="WP_008063771.1">
    <property type="nucleotide sequence ID" value="NZ_AFHG01000057.1"/>
</dbReference>
<feature type="domain" description="Anti-sigma K factor RskA C-terminal" evidence="1">
    <location>
        <begin position="105"/>
        <end position="227"/>
    </location>
</feature>
<sequence length="243" mass="25930">MNGAEHPAGRYGNPELLDRLAAAYVLGTLGRLSRRRFERLVRSREPAARALKKWESHGAALAAVVPPVQPSSAVWRGIERRTGLGAPASCRWAGWLRPALGFACGLLLTVGVARLQPDWIVSANLPPQAVLPASYVGLLTDADGRPAALASSRRRGADLSVKLLQPLALPASQVAVLWALPKDRAPFRLGVLQAAPKQMLKMSDTSEALLSEVDELGVSFEPSADAAGPSDGFVLRGHCVKLW</sequence>
<dbReference type="eggNOG" id="COG5343">
    <property type="taxonomic scope" value="Bacteria"/>
</dbReference>
<comment type="caution">
    <text evidence="2">The sequence shown here is derived from an EMBL/GenBank/DDBJ whole genome shotgun (WGS) entry which is preliminary data.</text>
</comment>
<evidence type="ECO:0000259" key="1">
    <source>
        <dbReference type="Pfam" id="PF10099"/>
    </source>
</evidence>
<protein>
    <recommendedName>
        <fullName evidence="1">Anti-sigma K factor RskA C-terminal domain-containing protein</fullName>
    </recommendedName>
</protein>
<dbReference type="OrthoDB" id="8617430at2"/>
<dbReference type="Proteomes" id="UP000005019">
    <property type="component" value="Unassembled WGS sequence"/>
</dbReference>
<dbReference type="InterPro" id="IPR018764">
    <property type="entry name" value="RskA_C"/>
</dbReference>
<reference evidence="2 3" key="1">
    <citation type="journal article" date="2011" name="J. Bacteriol.">
        <title>Genome sequence of Methyloversatilis universalis FAM5T, a methylotrophic representative of the order Rhodocyclales.</title>
        <authorList>
            <person name="Kittichotirat W."/>
            <person name="Good N.M."/>
            <person name="Hall R."/>
            <person name="Bringel F."/>
            <person name="Lajus A."/>
            <person name="Medigue C."/>
            <person name="Smalley N.E."/>
            <person name="Beck D."/>
            <person name="Bumgarner R."/>
            <person name="Vuilleumier S."/>
            <person name="Kalyuzhnaya M.G."/>
        </authorList>
    </citation>
    <scope>NUCLEOTIDE SEQUENCE [LARGE SCALE GENOMIC DNA]</scope>
    <source>
        <strain evidence="3">ATCC BAA-1314 / JCM 13912 / FAM5</strain>
    </source>
</reference>
<evidence type="ECO:0000313" key="3">
    <source>
        <dbReference type="Proteomes" id="UP000005019"/>
    </source>
</evidence>